<accession>A0A6G1I9U5</accession>
<dbReference type="Proteomes" id="UP000799640">
    <property type="component" value="Unassembled WGS sequence"/>
</dbReference>
<dbReference type="EMBL" id="ML996687">
    <property type="protein sequence ID" value="KAF2404886.1"/>
    <property type="molecule type" value="Genomic_DNA"/>
</dbReference>
<dbReference type="Gene3D" id="2.70.50.70">
    <property type="match status" value="1"/>
</dbReference>
<dbReference type="AlphaFoldDB" id="A0A6G1I9U5"/>
<evidence type="ECO:0000256" key="1">
    <source>
        <dbReference type="SAM" id="SignalP"/>
    </source>
</evidence>
<reference evidence="2" key="1">
    <citation type="journal article" date="2020" name="Stud. Mycol.">
        <title>101 Dothideomycetes genomes: a test case for predicting lifestyles and emergence of pathogens.</title>
        <authorList>
            <person name="Haridas S."/>
            <person name="Albert R."/>
            <person name="Binder M."/>
            <person name="Bloem J."/>
            <person name="Labutti K."/>
            <person name="Salamov A."/>
            <person name="Andreopoulos B."/>
            <person name="Baker S."/>
            <person name="Barry K."/>
            <person name="Bills G."/>
            <person name="Bluhm B."/>
            <person name="Cannon C."/>
            <person name="Castanera R."/>
            <person name="Culley D."/>
            <person name="Daum C."/>
            <person name="Ezra D."/>
            <person name="Gonzalez J."/>
            <person name="Henrissat B."/>
            <person name="Kuo A."/>
            <person name="Liang C."/>
            <person name="Lipzen A."/>
            <person name="Lutzoni F."/>
            <person name="Magnuson J."/>
            <person name="Mondo S."/>
            <person name="Nolan M."/>
            <person name="Ohm R."/>
            <person name="Pangilinan J."/>
            <person name="Park H.-J."/>
            <person name="Ramirez L."/>
            <person name="Alfaro M."/>
            <person name="Sun H."/>
            <person name="Tritt A."/>
            <person name="Yoshinaga Y."/>
            <person name="Zwiers L.-H."/>
            <person name="Turgeon B."/>
            <person name="Goodwin S."/>
            <person name="Spatafora J."/>
            <person name="Crous P."/>
            <person name="Grigoriev I."/>
        </authorList>
    </citation>
    <scope>NUCLEOTIDE SEQUENCE</scope>
    <source>
        <strain evidence="2">CBS 262.69</strain>
    </source>
</reference>
<evidence type="ECO:0000313" key="2">
    <source>
        <dbReference type="EMBL" id="KAF2404886.1"/>
    </source>
</evidence>
<sequence>MASSWLVQLLLAAHAAAHMQLQIPLPIRSPLSPNKGPNTDYDYLDPLDKTGSNFPCKGYQTDAAPPTATYSAGDTYNFTLAGSAMHGGGSCQLSLSYDGGKSFHVIKSLIGGCPSSHVYPFTVPSYTPSGNALFAWTWLNNIGNREFYMDCASVQVSGGQPDAARFNALPGIWVANLESVNTCTTTANVDPVFPDPGPEVVYGGGLGPESPKSPAYCEVDGRGAKAASAGAEAPASTAKMVKPKPAVFPEFLTTMGERPTAMFPEFLTTMGEGPTAPAAVSTSAASSVAAASSMPMPPMEGMDHGGMSGMDHGGMSGMHHSDMHGMHHSDMAGMETGSEQSVSYTTVDTTTTCTLTIGSASGTGAASSTFSTVVVSSAASPPPSSVASPLPTGACNPGSFLCTSPAEFLTCDQDPPGQGAPWDWKYPRQVAEGMMCLPHVVTRADGSTYRDDQYVRATT</sequence>
<protein>
    <recommendedName>
        <fullName evidence="4">Lytic polysaccharide monooxygenase</fullName>
    </recommendedName>
</protein>
<feature type="chain" id="PRO_5026093109" description="Lytic polysaccharide monooxygenase" evidence="1">
    <location>
        <begin position="18"/>
        <end position="459"/>
    </location>
</feature>
<dbReference type="OrthoDB" id="2342176at2759"/>
<evidence type="ECO:0008006" key="4">
    <source>
        <dbReference type="Google" id="ProtNLM"/>
    </source>
</evidence>
<keyword evidence="3" id="KW-1185">Reference proteome</keyword>
<keyword evidence="1" id="KW-0732">Signal</keyword>
<organism evidence="2 3">
    <name type="scientific">Trichodelitschia bisporula</name>
    <dbReference type="NCBI Taxonomy" id="703511"/>
    <lineage>
        <taxon>Eukaryota</taxon>
        <taxon>Fungi</taxon>
        <taxon>Dikarya</taxon>
        <taxon>Ascomycota</taxon>
        <taxon>Pezizomycotina</taxon>
        <taxon>Dothideomycetes</taxon>
        <taxon>Dothideomycetes incertae sedis</taxon>
        <taxon>Phaeotrichales</taxon>
        <taxon>Phaeotrichaceae</taxon>
        <taxon>Trichodelitschia</taxon>
    </lineage>
</organism>
<gene>
    <name evidence="2" type="ORF">EJ06DRAFT_525451</name>
</gene>
<feature type="signal peptide" evidence="1">
    <location>
        <begin position="1"/>
        <end position="17"/>
    </location>
</feature>
<dbReference type="PANTHER" id="PTHR36182:SF1">
    <property type="entry name" value="PROTEIN, PUTATIVE (AFU_ORTHOLOGUE AFUA_6G10930)-RELATED"/>
    <property type="match status" value="1"/>
</dbReference>
<name>A0A6G1I9U5_9PEZI</name>
<proteinExistence type="predicted"/>
<dbReference type="PANTHER" id="PTHR36182">
    <property type="entry name" value="PROTEIN, PUTATIVE (AFU_ORTHOLOGUE AFUA_6G10930)-RELATED"/>
    <property type="match status" value="1"/>
</dbReference>
<evidence type="ECO:0000313" key="3">
    <source>
        <dbReference type="Proteomes" id="UP000799640"/>
    </source>
</evidence>